<dbReference type="Proteomes" id="UP000663853">
    <property type="component" value="Unassembled WGS sequence"/>
</dbReference>
<dbReference type="PANTHER" id="PTHR34365:SF7">
    <property type="entry name" value="GLYCINE-RICH DOMAIN-CONTAINING PROTEIN 1"/>
    <property type="match status" value="1"/>
</dbReference>
<evidence type="ECO:0000313" key="3">
    <source>
        <dbReference type="Proteomes" id="UP000663853"/>
    </source>
</evidence>
<feature type="region of interest" description="Disordered" evidence="1">
    <location>
        <begin position="533"/>
        <end position="560"/>
    </location>
</feature>
<feature type="compositionally biased region" description="Pro residues" evidence="1">
    <location>
        <begin position="1"/>
        <end position="11"/>
    </location>
</feature>
<name>A0A8H3CFR6_9AGAM</name>
<dbReference type="PANTHER" id="PTHR34365">
    <property type="entry name" value="ENOLASE (DUF1399)"/>
    <property type="match status" value="1"/>
</dbReference>
<evidence type="ECO:0000313" key="2">
    <source>
        <dbReference type="EMBL" id="CAE6480069.1"/>
    </source>
</evidence>
<evidence type="ECO:0000256" key="1">
    <source>
        <dbReference type="SAM" id="MobiDB-lite"/>
    </source>
</evidence>
<reference evidence="2" key="1">
    <citation type="submission" date="2021-01" db="EMBL/GenBank/DDBJ databases">
        <authorList>
            <person name="Kaushik A."/>
        </authorList>
    </citation>
    <scope>NUCLEOTIDE SEQUENCE</scope>
    <source>
        <strain evidence="2">AG6-10EEA</strain>
    </source>
</reference>
<accession>A0A8H3CFR6</accession>
<comment type="caution">
    <text evidence="2">The sequence shown here is derived from an EMBL/GenBank/DDBJ whole genome shotgun (WGS) entry which is preliminary data.</text>
</comment>
<feature type="compositionally biased region" description="Pro residues" evidence="1">
    <location>
        <begin position="19"/>
        <end position="28"/>
    </location>
</feature>
<sequence>MDNSVPPPAYSPPGSADEAPPPFEPGPSAPVISIDSKPLDDHSASGVPIPPPPRRNRPPTASSSNPQSLPPTFIINQRTIGPFDLITLDEIKAHLVLLGAFARLEARVKSQKDVDFRGSTDELWAIYVARAVDRFAAWVSKGLPNDLDTSHPRMLNEDEVPPLDVLMAWHAYMLNPRVYYEDGVTRKSQVLGILAFPLNHIKKIINVDKLVAVHPSRDRQQLFESLTGQPWLCPLTTTTTDTTFVPCPRCEQATLNEVPWITTDKTGFAENNFKARCHACTRVFNRNEMMIRGVCEDIVQVRYDLTQNTGNPENQKFLSGTLLDWKTGRPDYKKAAIGNRVLLKYFLNPYYMQFNRGDTLASSLNYSIKELETSLKEGLNLRSAGGLVTRVLSYYRCPYYPFSIELCGAILRQGRFINKMSTLGWTEPRTFDQDPTVITRCVSRYHAWLEDLAWHTHQLKQQDYRTWTLEVLGQFVDHDDKVEENKLSDAYDMTANYWEQRWGVPYHVCGCIHPQQDKPFNPSEKLSRMFRGKGKAPEFTNPRPDLVSTHDCEASTTHPSEHNSIVVVGQTLFQTRREERERKREKWAKQLRSDVDKGKVPPDGWEAMSLERATEHEQGFSRTMPDPNLAPVVPYGAETCAARHGGVLNGENLASTPMDGKHSAGVCAVGMGLYGMPPAAGLHVDFTETEPELFATVIGASVYL</sequence>
<protein>
    <submittedName>
        <fullName evidence="2">Uncharacterized protein</fullName>
    </submittedName>
</protein>
<feature type="region of interest" description="Disordered" evidence="1">
    <location>
        <begin position="1"/>
        <end position="73"/>
    </location>
</feature>
<dbReference type="AlphaFoldDB" id="A0A8H3CFR6"/>
<proteinExistence type="predicted"/>
<gene>
    <name evidence="2" type="ORF">RDB_LOCUS87363</name>
</gene>
<dbReference type="EMBL" id="CAJMXA010002384">
    <property type="protein sequence ID" value="CAE6480069.1"/>
    <property type="molecule type" value="Genomic_DNA"/>
</dbReference>
<dbReference type="InterPro" id="IPR009836">
    <property type="entry name" value="GRDP-like"/>
</dbReference>
<organism evidence="2 3">
    <name type="scientific">Rhizoctonia solani</name>
    <dbReference type="NCBI Taxonomy" id="456999"/>
    <lineage>
        <taxon>Eukaryota</taxon>
        <taxon>Fungi</taxon>
        <taxon>Dikarya</taxon>
        <taxon>Basidiomycota</taxon>
        <taxon>Agaricomycotina</taxon>
        <taxon>Agaricomycetes</taxon>
        <taxon>Cantharellales</taxon>
        <taxon>Ceratobasidiaceae</taxon>
        <taxon>Rhizoctonia</taxon>
    </lineage>
</organism>